<organism evidence="1 2">
    <name type="scientific">Labrys neptuniae</name>
    <dbReference type="NCBI Taxonomy" id="376174"/>
    <lineage>
        <taxon>Bacteria</taxon>
        <taxon>Pseudomonadati</taxon>
        <taxon>Pseudomonadota</taxon>
        <taxon>Alphaproteobacteria</taxon>
        <taxon>Hyphomicrobiales</taxon>
        <taxon>Xanthobacteraceae</taxon>
        <taxon>Labrys</taxon>
    </lineage>
</organism>
<name>A0ABV6ZSN7_9HYPH</name>
<protein>
    <submittedName>
        <fullName evidence="1">Uncharacterized protein</fullName>
    </submittedName>
</protein>
<evidence type="ECO:0000313" key="2">
    <source>
        <dbReference type="Proteomes" id="UP001595190"/>
    </source>
</evidence>
<accession>A0ABV6ZSN7</accession>
<dbReference type="RefSeq" id="WP_394315752.1">
    <property type="nucleotide sequence ID" value="NZ_JBHGPK010000116.1"/>
</dbReference>
<sequence length="56" mass="6542">MAAIIGIQGLSQFYDLMISTQIKLTFGHRLERQHQYPAFDAVWLRRTRPFFSSVVV</sequence>
<evidence type="ECO:0000313" key="1">
    <source>
        <dbReference type="EMBL" id="MFC2255199.1"/>
    </source>
</evidence>
<gene>
    <name evidence="1" type="ORF">ACETRX_37215</name>
</gene>
<reference evidence="1 2" key="1">
    <citation type="submission" date="2024-09" db="EMBL/GenBank/DDBJ databases">
        <title>Description of Labrys sedimenti sp. nov., isolated from a diclofenac-degrading enrichment culture, and genome-based reclassification of Labrys portucalensis as a later heterotypic synonym of Labrys neptuniae.</title>
        <authorList>
            <person name="Tancsics A."/>
            <person name="Csepanyi A."/>
        </authorList>
    </citation>
    <scope>NUCLEOTIDE SEQUENCE [LARGE SCALE GENOMIC DNA]</scope>
    <source>
        <strain evidence="1 2">LMG 23412</strain>
    </source>
</reference>
<dbReference type="Proteomes" id="UP001595190">
    <property type="component" value="Unassembled WGS sequence"/>
</dbReference>
<proteinExistence type="predicted"/>
<dbReference type="EMBL" id="JBHGPK010000116">
    <property type="protein sequence ID" value="MFC2255199.1"/>
    <property type="molecule type" value="Genomic_DNA"/>
</dbReference>
<comment type="caution">
    <text evidence="1">The sequence shown here is derived from an EMBL/GenBank/DDBJ whole genome shotgun (WGS) entry which is preliminary data.</text>
</comment>